<evidence type="ECO:0000313" key="1">
    <source>
        <dbReference type="EMBL" id="KMP06389.1"/>
    </source>
</evidence>
<sequence length="197" mass="21324">MALRVFDRTLVAGSPNSDVTTLICLAEASKDENLAHTYGCCKGPVIIGLSERAVTRVEWRGLGVGGVKPIGLDRSGTQVVLRAPEVMILPLFETRLCAATADPGVNKDCRGPLVETVAAIGTGCLRRIQRVVRPRSRRGRLHPRRRETGLAGAPEGQPILRVVRMGFGIIDTVSQFGGREASYCVKLPARRTNQAQR</sequence>
<accession>A0A0J6YH36</accession>
<dbReference type="EMBL" id="DS028096">
    <property type="protein sequence ID" value="KMP06389.1"/>
    <property type="molecule type" value="Genomic_DNA"/>
</dbReference>
<proteinExistence type="predicted"/>
<gene>
    <name evidence="1" type="ORF">CIRG_06070</name>
</gene>
<reference evidence="2" key="1">
    <citation type="journal article" date="2010" name="Genome Res.">
        <title>Population genomic sequencing of Coccidioides fungi reveals recent hybridization and transposon control.</title>
        <authorList>
            <person name="Neafsey D.E."/>
            <person name="Barker B.M."/>
            <person name="Sharpton T.J."/>
            <person name="Stajich J.E."/>
            <person name="Park D.J."/>
            <person name="Whiston E."/>
            <person name="Hung C.-Y."/>
            <person name="McMahan C."/>
            <person name="White J."/>
            <person name="Sykes S."/>
            <person name="Heiman D."/>
            <person name="Young S."/>
            <person name="Zeng Q."/>
            <person name="Abouelleil A."/>
            <person name="Aftuck L."/>
            <person name="Bessette D."/>
            <person name="Brown A."/>
            <person name="FitzGerald M."/>
            <person name="Lui A."/>
            <person name="Macdonald J.P."/>
            <person name="Priest M."/>
            <person name="Orbach M.J."/>
            <person name="Galgiani J.N."/>
            <person name="Kirkland T.N."/>
            <person name="Cole G.T."/>
            <person name="Birren B.W."/>
            <person name="Henn M.R."/>
            <person name="Taylor J.W."/>
            <person name="Rounsley S.D."/>
        </authorList>
    </citation>
    <scope>NUCLEOTIDE SEQUENCE [LARGE SCALE GENOMIC DNA]</scope>
    <source>
        <strain evidence="2">RMSCC 2394</strain>
    </source>
</reference>
<evidence type="ECO:0000313" key="2">
    <source>
        <dbReference type="Proteomes" id="UP000054565"/>
    </source>
</evidence>
<organism evidence="1 2">
    <name type="scientific">Coccidioides immitis RMSCC 2394</name>
    <dbReference type="NCBI Taxonomy" id="404692"/>
    <lineage>
        <taxon>Eukaryota</taxon>
        <taxon>Fungi</taxon>
        <taxon>Dikarya</taxon>
        <taxon>Ascomycota</taxon>
        <taxon>Pezizomycotina</taxon>
        <taxon>Eurotiomycetes</taxon>
        <taxon>Eurotiomycetidae</taxon>
        <taxon>Onygenales</taxon>
        <taxon>Onygenaceae</taxon>
        <taxon>Coccidioides</taxon>
    </lineage>
</organism>
<protein>
    <submittedName>
        <fullName evidence="1">Uncharacterized protein</fullName>
    </submittedName>
</protein>
<name>A0A0J6YH36_COCIT</name>
<dbReference type="Proteomes" id="UP000054565">
    <property type="component" value="Unassembled WGS sequence"/>
</dbReference>
<dbReference type="AlphaFoldDB" id="A0A0J6YH36"/>